<dbReference type="EMBL" id="KK121805">
    <property type="protein sequence ID" value="KFM81265.1"/>
    <property type="molecule type" value="Genomic_DNA"/>
</dbReference>
<name>A0A087UV76_STEMI</name>
<proteinExistence type="predicted"/>
<gene>
    <name evidence="1" type="ORF">X975_10082</name>
</gene>
<dbReference type="Proteomes" id="UP000054359">
    <property type="component" value="Unassembled WGS sequence"/>
</dbReference>
<feature type="non-terminal residue" evidence="1">
    <location>
        <position position="51"/>
    </location>
</feature>
<evidence type="ECO:0000313" key="2">
    <source>
        <dbReference type="Proteomes" id="UP000054359"/>
    </source>
</evidence>
<organism evidence="1 2">
    <name type="scientific">Stegodyphus mimosarum</name>
    <name type="common">African social velvet spider</name>
    <dbReference type="NCBI Taxonomy" id="407821"/>
    <lineage>
        <taxon>Eukaryota</taxon>
        <taxon>Metazoa</taxon>
        <taxon>Ecdysozoa</taxon>
        <taxon>Arthropoda</taxon>
        <taxon>Chelicerata</taxon>
        <taxon>Arachnida</taxon>
        <taxon>Araneae</taxon>
        <taxon>Araneomorphae</taxon>
        <taxon>Entelegynae</taxon>
        <taxon>Eresoidea</taxon>
        <taxon>Eresidae</taxon>
        <taxon>Stegodyphus</taxon>
    </lineage>
</organism>
<protein>
    <submittedName>
        <fullName evidence="1">Uncharacterized protein</fullName>
    </submittedName>
</protein>
<accession>A0A087UV76</accession>
<sequence>MLRLSSLANDTTSMLSTELLNFQVKFALDGSASTSQDTFTGSCLATPYNSF</sequence>
<evidence type="ECO:0000313" key="1">
    <source>
        <dbReference type="EMBL" id="KFM81265.1"/>
    </source>
</evidence>
<keyword evidence="2" id="KW-1185">Reference proteome</keyword>
<dbReference type="AlphaFoldDB" id="A0A087UV76"/>
<reference evidence="1 2" key="1">
    <citation type="submission" date="2013-11" db="EMBL/GenBank/DDBJ databases">
        <title>Genome sequencing of Stegodyphus mimosarum.</title>
        <authorList>
            <person name="Bechsgaard J."/>
        </authorList>
    </citation>
    <scope>NUCLEOTIDE SEQUENCE [LARGE SCALE GENOMIC DNA]</scope>
</reference>